<gene>
    <name evidence="2" type="ORF">THAOC_28730</name>
</gene>
<proteinExistence type="predicted"/>
<organism evidence="2 3">
    <name type="scientific">Thalassiosira oceanica</name>
    <name type="common">Marine diatom</name>
    <dbReference type="NCBI Taxonomy" id="159749"/>
    <lineage>
        <taxon>Eukaryota</taxon>
        <taxon>Sar</taxon>
        <taxon>Stramenopiles</taxon>
        <taxon>Ochrophyta</taxon>
        <taxon>Bacillariophyta</taxon>
        <taxon>Coscinodiscophyceae</taxon>
        <taxon>Thalassiosirophycidae</taxon>
        <taxon>Thalassiosirales</taxon>
        <taxon>Thalassiosiraceae</taxon>
        <taxon>Thalassiosira</taxon>
    </lineage>
</organism>
<name>K0RT05_THAOC</name>
<sequence>CGLLPRGGPSGVSAAHGRSRPLTAFVQDANCPRFLPPTPLPKYRVRTLVPPVGGGTTQPAIPCITVLCRVPQVTHPPRRQPSGVTYPRSDWLVSRHHPSAGEKFRPALPTSPPSPLDVPGDEPPPSSSPGYSWPSLLSRNSSSLLCLMFLAAAEGGAPLPALKEN</sequence>
<dbReference type="AlphaFoldDB" id="K0RT05"/>
<evidence type="ECO:0000313" key="2">
    <source>
        <dbReference type="EMBL" id="EJK52041.1"/>
    </source>
</evidence>
<dbReference type="Proteomes" id="UP000266841">
    <property type="component" value="Unassembled WGS sequence"/>
</dbReference>
<comment type="caution">
    <text evidence="2">The sequence shown here is derived from an EMBL/GenBank/DDBJ whole genome shotgun (WGS) entry which is preliminary data.</text>
</comment>
<feature type="compositionally biased region" description="Pro residues" evidence="1">
    <location>
        <begin position="109"/>
        <end position="127"/>
    </location>
</feature>
<reference evidence="2 3" key="1">
    <citation type="journal article" date="2012" name="Genome Biol.">
        <title>Genome and low-iron response of an oceanic diatom adapted to chronic iron limitation.</title>
        <authorList>
            <person name="Lommer M."/>
            <person name="Specht M."/>
            <person name="Roy A.S."/>
            <person name="Kraemer L."/>
            <person name="Andreson R."/>
            <person name="Gutowska M.A."/>
            <person name="Wolf J."/>
            <person name="Bergner S.V."/>
            <person name="Schilhabel M.B."/>
            <person name="Klostermeier U.C."/>
            <person name="Beiko R.G."/>
            <person name="Rosenstiel P."/>
            <person name="Hippler M."/>
            <person name="Laroche J."/>
        </authorList>
    </citation>
    <scope>NUCLEOTIDE SEQUENCE [LARGE SCALE GENOMIC DNA]</scope>
    <source>
        <strain evidence="2 3">CCMP1005</strain>
    </source>
</reference>
<feature type="non-terminal residue" evidence="2">
    <location>
        <position position="1"/>
    </location>
</feature>
<evidence type="ECO:0000256" key="1">
    <source>
        <dbReference type="SAM" id="MobiDB-lite"/>
    </source>
</evidence>
<dbReference type="EMBL" id="AGNL01040554">
    <property type="protein sequence ID" value="EJK52041.1"/>
    <property type="molecule type" value="Genomic_DNA"/>
</dbReference>
<evidence type="ECO:0000313" key="3">
    <source>
        <dbReference type="Proteomes" id="UP000266841"/>
    </source>
</evidence>
<feature type="region of interest" description="Disordered" evidence="1">
    <location>
        <begin position="72"/>
        <end position="133"/>
    </location>
</feature>
<keyword evidence="3" id="KW-1185">Reference proteome</keyword>
<accession>K0RT05</accession>
<protein>
    <submittedName>
        <fullName evidence="2">Uncharacterized protein</fullName>
    </submittedName>
</protein>